<keyword evidence="7" id="KW-0963">Cytoplasm</keyword>
<dbReference type="Pfam" id="PF07650">
    <property type="entry name" value="KH_2"/>
    <property type="match status" value="1"/>
</dbReference>
<dbReference type="Gene3D" id="3.40.50.300">
    <property type="entry name" value="P-loop containing nucleotide triphosphate hydrolases"/>
    <property type="match status" value="1"/>
</dbReference>
<dbReference type="PANTHER" id="PTHR42698">
    <property type="entry name" value="GTPASE ERA"/>
    <property type="match status" value="1"/>
</dbReference>
<dbReference type="Pfam" id="PF01926">
    <property type="entry name" value="MMR_HSR1"/>
    <property type="match status" value="1"/>
</dbReference>
<evidence type="ECO:0000313" key="13">
    <source>
        <dbReference type="Proteomes" id="UP000229278"/>
    </source>
</evidence>
<evidence type="ECO:0000259" key="11">
    <source>
        <dbReference type="PROSITE" id="PS51713"/>
    </source>
</evidence>
<feature type="binding site" evidence="7">
    <location>
        <begin position="62"/>
        <end position="66"/>
    </location>
    <ligand>
        <name>GTP</name>
        <dbReference type="ChEBI" id="CHEBI:37565"/>
    </ligand>
</feature>
<comment type="subcellular location">
    <subcellularLocation>
        <location evidence="7">Cytoplasm</location>
    </subcellularLocation>
    <subcellularLocation>
        <location evidence="7">Cell membrane</location>
        <topology evidence="7">Peripheral membrane protein</topology>
    </subcellularLocation>
</comment>
<feature type="region of interest" description="G5" evidence="8">
    <location>
        <begin position="154"/>
        <end position="156"/>
    </location>
</feature>
<protein>
    <recommendedName>
        <fullName evidence="2 7">GTPase Era</fullName>
    </recommendedName>
</protein>
<dbReference type="GO" id="GO:0003924">
    <property type="term" value="F:GTPase activity"/>
    <property type="evidence" value="ECO:0007669"/>
    <property type="project" value="UniProtKB-UniRule"/>
</dbReference>
<dbReference type="InterPro" id="IPR015946">
    <property type="entry name" value="KH_dom-like_a/b"/>
</dbReference>
<dbReference type="CDD" id="cd22534">
    <property type="entry name" value="KH-II_Era"/>
    <property type="match status" value="1"/>
</dbReference>
<dbReference type="HAMAP" id="MF_00367">
    <property type="entry name" value="GTPase_Era"/>
    <property type="match status" value="1"/>
</dbReference>
<dbReference type="CDD" id="cd04163">
    <property type="entry name" value="Era"/>
    <property type="match status" value="1"/>
</dbReference>
<dbReference type="GO" id="GO:0070181">
    <property type="term" value="F:small ribosomal subunit rRNA binding"/>
    <property type="evidence" value="ECO:0007669"/>
    <property type="project" value="UniProtKB-UniRule"/>
</dbReference>
<dbReference type="PANTHER" id="PTHR42698:SF1">
    <property type="entry name" value="GTPASE ERA, MITOCHONDRIAL"/>
    <property type="match status" value="1"/>
</dbReference>
<accession>A0A2G6PEP4</accession>
<feature type="domain" description="Era-type G" evidence="11">
    <location>
        <begin position="7"/>
        <end position="175"/>
    </location>
</feature>
<evidence type="ECO:0000256" key="2">
    <source>
        <dbReference type="ARBA" id="ARBA00020484"/>
    </source>
</evidence>
<dbReference type="NCBIfam" id="NF000908">
    <property type="entry name" value="PRK00089.1"/>
    <property type="match status" value="1"/>
</dbReference>
<dbReference type="SUPFAM" id="SSF52540">
    <property type="entry name" value="P-loop containing nucleoside triphosphate hydrolases"/>
    <property type="match status" value="1"/>
</dbReference>
<evidence type="ECO:0000256" key="4">
    <source>
        <dbReference type="ARBA" id="ARBA00022741"/>
    </source>
</evidence>
<keyword evidence="5 7" id="KW-0694">RNA-binding</keyword>
<dbReference type="SUPFAM" id="SSF54814">
    <property type="entry name" value="Prokaryotic type KH domain (KH-domain type II)"/>
    <property type="match status" value="1"/>
</dbReference>
<gene>
    <name evidence="7" type="primary">era</name>
    <name evidence="12" type="ORF">CSA09_03745</name>
</gene>
<feature type="domain" description="KH type-2" evidence="10">
    <location>
        <begin position="206"/>
        <end position="282"/>
    </location>
</feature>
<dbReference type="NCBIfam" id="TIGR00231">
    <property type="entry name" value="small_GTP"/>
    <property type="match status" value="1"/>
</dbReference>
<dbReference type="InterPro" id="IPR030388">
    <property type="entry name" value="G_ERA_dom"/>
</dbReference>
<name>A0A2G6PEP4_9GAMM</name>
<evidence type="ECO:0000259" key="10">
    <source>
        <dbReference type="PROSITE" id="PS50823"/>
    </source>
</evidence>
<comment type="subunit">
    <text evidence="7">Monomer.</text>
</comment>
<dbReference type="GO" id="GO:0005829">
    <property type="term" value="C:cytosol"/>
    <property type="evidence" value="ECO:0007669"/>
    <property type="project" value="TreeGrafter"/>
</dbReference>
<dbReference type="GO" id="GO:0005886">
    <property type="term" value="C:plasma membrane"/>
    <property type="evidence" value="ECO:0007669"/>
    <property type="project" value="UniProtKB-SubCell"/>
</dbReference>
<dbReference type="PROSITE" id="PS50823">
    <property type="entry name" value="KH_TYPE_2"/>
    <property type="match status" value="1"/>
</dbReference>
<evidence type="ECO:0000256" key="3">
    <source>
        <dbReference type="ARBA" id="ARBA00022517"/>
    </source>
</evidence>
<dbReference type="InterPro" id="IPR005662">
    <property type="entry name" value="GTPase_Era-like"/>
</dbReference>
<dbReference type="InterPro" id="IPR009019">
    <property type="entry name" value="KH_sf_prok-type"/>
</dbReference>
<dbReference type="InterPro" id="IPR004044">
    <property type="entry name" value="KH_dom_type_2"/>
</dbReference>
<reference evidence="12 13" key="1">
    <citation type="submission" date="2017-10" db="EMBL/GenBank/DDBJ databases">
        <title>Novel microbial diversity and functional potential in the marine mammal oral microbiome.</title>
        <authorList>
            <person name="Dudek N.K."/>
            <person name="Sun C.L."/>
            <person name="Burstein D."/>
            <person name="Kantor R.S."/>
            <person name="Aliaga Goltsman D.S."/>
            <person name="Bik E.M."/>
            <person name="Thomas B.C."/>
            <person name="Banfield J.F."/>
            <person name="Relman D.A."/>
        </authorList>
    </citation>
    <scope>NUCLEOTIDE SEQUENCE [LARGE SCALE GENOMIC DNA]</scope>
    <source>
        <strain evidence="12">DOLJORAL78_50_517</strain>
    </source>
</reference>
<dbReference type="EMBL" id="PDTV01000008">
    <property type="protein sequence ID" value="PIE83018.1"/>
    <property type="molecule type" value="Genomic_DNA"/>
</dbReference>
<feature type="region of interest" description="G2" evidence="8">
    <location>
        <begin position="41"/>
        <end position="45"/>
    </location>
</feature>
<dbReference type="Gene3D" id="3.30.300.20">
    <property type="match status" value="1"/>
</dbReference>
<proteinExistence type="inferred from homology"/>
<keyword evidence="6 7" id="KW-0342">GTP-binding</keyword>
<feature type="region of interest" description="G1" evidence="8">
    <location>
        <begin position="15"/>
        <end position="22"/>
    </location>
</feature>
<feature type="region of interest" description="G3" evidence="8">
    <location>
        <begin position="62"/>
        <end position="65"/>
    </location>
</feature>
<evidence type="ECO:0000256" key="9">
    <source>
        <dbReference type="RuleBase" id="RU003761"/>
    </source>
</evidence>
<dbReference type="GO" id="GO:0005525">
    <property type="term" value="F:GTP binding"/>
    <property type="evidence" value="ECO:0007669"/>
    <property type="project" value="UniProtKB-UniRule"/>
</dbReference>
<feature type="region of interest" description="G4" evidence="8">
    <location>
        <begin position="124"/>
        <end position="127"/>
    </location>
</feature>
<organism evidence="12 13">
    <name type="scientific">Candidatus Contendibacter odensensis</name>
    <dbReference type="NCBI Taxonomy" id="1400860"/>
    <lineage>
        <taxon>Bacteria</taxon>
        <taxon>Pseudomonadati</taxon>
        <taxon>Pseudomonadota</taxon>
        <taxon>Gammaproteobacteria</taxon>
        <taxon>Candidatus Competibacteraceae</taxon>
        <taxon>Candidatus Contendibacter</taxon>
    </lineage>
</organism>
<dbReference type="InterPro" id="IPR027417">
    <property type="entry name" value="P-loop_NTPase"/>
</dbReference>
<keyword evidence="7" id="KW-1003">Cell membrane</keyword>
<dbReference type="InterPro" id="IPR006073">
    <property type="entry name" value="GTP-bd"/>
</dbReference>
<comment type="similarity">
    <text evidence="1 7 8 9">Belongs to the TRAFAC class TrmE-Era-EngA-EngB-Septin-like GTPase superfamily. Era GTPase family.</text>
</comment>
<dbReference type="GO" id="GO:0000028">
    <property type="term" value="P:ribosomal small subunit assembly"/>
    <property type="evidence" value="ECO:0007669"/>
    <property type="project" value="TreeGrafter"/>
</dbReference>
<dbReference type="GO" id="GO:0043024">
    <property type="term" value="F:ribosomal small subunit binding"/>
    <property type="evidence" value="ECO:0007669"/>
    <property type="project" value="TreeGrafter"/>
</dbReference>
<evidence type="ECO:0000256" key="1">
    <source>
        <dbReference type="ARBA" id="ARBA00007921"/>
    </source>
</evidence>
<evidence type="ECO:0000313" key="12">
    <source>
        <dbReference type="EMBL" id="PIE83018.1"/>
    </source>
</evidence>
<dbReference type="PROSITE" id="PS51713">
    <property type="entry name" value="G_ERA"/>
    <property type="match status" value="1"/>
</dbReference>
<dbReference type="Proteomes" id="UP000229278">
    <property type="component" value="Unassembled WGS sequence"/>
</dbReference>
<evidence type="ECO:0000256" key="7">
    <source>
        <dbReference type="HAMAP-Rule" id="MF_00367"/>
    </source>
</evidence>
<evidence type="ECO:0000256" key="8">
    <source>
        <dbReference type="PROSITE-ProRule" id="PRU01050"/>
    </source>
</evidence>
<dbReference type="InterPro" id="IPR005225">
    <property type="entry name" value="Small_GTP-bd"/>
</dbReference>
<dbReference type="FunFam" id="3.30.300.20:FF:000003">
    <property type="entry name" value="GTPase Era"/>
    <property type="match status" value="1"/>
</dbReference>
<feature type="binding site" evidence="7">
    <location>
        <begin position="15"/>
        <end position="22"/>
    </location>
    <ligand>
        <name>GTP</name>
        <dbReference type="ChEBI" id="CHEBI:37565"/>
    </ligand>
</feature>
<feature type="binding site" evidence="7">
    <location>
        <begin position="124"/>
        <end position="127"/>
    </location>
    <ligand>
        <name>GTP</name>
        <dbReference type="ChEBI" id="CHEBI:37565"/>
    </ligand>
</feature>
<dbReference type="AlphaFoldDB" id="A0A2G6PEP4"/>
<keyword evidence="4 7" id="KW-0547">Nucleotide-binding</keyword>
<comment type="caution">
    <text evidence="12">The sequence shown here is derived from an EMBL/GenBank/DDBJ whole genome shotgun (WGS) entry which is preliminary data.</text>
</comment>
<comment type="function">
    <text evidence="7">An essential GTPase that binds both GDP and GTP, with rapid nucleotide exchange. Plays a role in 16S rRNA processing and 30S ribosomal subunit biogenesis and possibly also in cell cycle regulation and energy metabolism.</text>
</comment>
<keyword evidence="7" id="KW-0472">Membrane</keyword>
<keyword evidence="7" id="KW-0699">rRNA-binding</keyword>
<evidence type="ECO:0000256" key="6">
    <source>
        <dbReference type="ARBA" id="ARBA00023134"/>
    </source>
</evidence>
<sequence>MSTDTLRVGYAALLGRPNVGKSTLLNRLIGQKLSITASKPQTTRHVILGVQTLDDAQIVYVDTPGLHHEKRRAMNRYLNRSAASVLGYADIVVFLIEALRWTEQDNEILQRLVPFQGSVILAVNKIDRITDKQQLLPFLQEVSSQRDFAEVIPLAALKGDNVIALEQVIAQLLPVGDLLFPEGQITTMSQRFLAAELIREKLTRLLREELPYALTVDIERFIEGKQLLRIQAVIWVERDSQKGIVIGERGATLREAGRQARIDMEHLFDCKVFLETWVKVREGWSDDERALQSLGYSEPGKP</sequence>
<evidence type="ECO:0000256" key="5">
    <source>
        <dbReference type="ARBA" id="ARBA00022884"/>
    </source>
</evidence>
<dbReference type="NCBIfam" id="TIGR00436">
    <property type="entry name" value="era"/>
    <property type="match status" value="1"/>
</dbReference>
<keyword evidence="3 7" id="KW-0690">Ribosome biogenesis</keyword>